<dbReference type="NCBIfam" id="TIGR02845">
    <property type="entry name" value="spore_V_AD"/>
    <property type="match status" value="1"/>
</dbReference>
<evidence type="ECO:0000313" key="1">
    <source>
        <dbReference type="EMBL" id="OWZ83979.1"/>
    </source>
</evidence>
<dbReference type="Pfam" id="PF07451">
    <property type="entry name" value="SpoVAD"/>
    <property type="match status" value="1"/>
</dbReference>
<dbReference type="EMBL" id="NIQC01000009">
    <property type="protein sequence ID" value="OWZ83979.1"/>
    <property type="molecule type" value="Genomic_DNA"/>
</dbReference>
<dbReference type="InterPro" id="IPR038369">
    <property type="entry name" value="SpoVAD_sf"/>
</dbReference>
<sequence>MRGKKLGSQTNRLLSKPSIKSTGVVVGPKEGQGPLSQYFDEVSQDDLLGMPSWEQAESTYLYKACKKALGKAELTTSDIDFFYSGDLLNQTASSNLAAKKLGIPYFGLFGACSTMTEGLILASKAIDGGYANNVMAATSSHNKGAERQFRFPTEYGGQRPPYAQWTVSGAGAAIISQEDVGPQISYVTTGKVLDWGISDAYDLGSAMAPAAYDTLKNHLEDTNQQVSDYDAIFTGDLGIQGSSMFRELCEDDGIEVAMYHNDCGLLIYGSDQDVHGGASGCACSATVTYGYVLKLFEQNKLSRALIMATGALHNPQIVQQNVTIPTICHAVVLENISSSNNQNVGGDTSG</sequence>
<dbReference type="Proteomes" id="UP000214588">
    <property type="component" value="Unassembled WGS sequence"/>
</dbReference>
<accession>A0A226C0K2</accession>
<dbReference type="SUPFAM" id="SSF53901">
    <property type="entry name" value="Thiolase-like"/>
    <property type="match status" value="1"/>
</dbReference>
<reference evidence="1 2" key="1">
    <citation type="submission" date="2017-06" db="EMBL/GenBank/DDBJ databases">
        <title>Draft Genome Sequence of Natranaerobius trueperi halophilic, alkalithermophilic bacteria from soda lakes.</title>
        <authorList>
            <person name="Zhao B."/>
        </authorList>
    </citation>
    <scope>NUCLEOTIDE SEQUENCE [LARGE SCALE GENOMIC DNA]</scope>
    <source>
        <strain evidence="1 2">DSM 18760</strain>
    </source>
</reference>
<name>A0A226C0K2_9FIRM</name>
<protein>
    <submittedName>
        <fullName evidence="1">Stage V sporulation protein AD</fullName>
    </submittedName>
</protein>
<organism evidence="1 2">
    <name type="scientific">Natranaerobius trueperi</name>
    <dbReference type="NCBI Taxonomy" id="759412"/>
    <lineage>
        <taxon>Bacteria</taxon>
        <taxon>Bacillati</taxon>
        <taxon>Bacillota</taxon>
        <taxon>Clostridia</taxon>
        <taxon>Natranaerobiales</taxon>
        <taxon>Natranaerobiaceae</taxon>
        <taxon>Natranaerobius</taxon>
    </lineage>
</organism>
<keyword evidence="2" id="KW-1185">Reference proteome</keyword>
<gene>
    <name evidence="1" type="primary">spoVAD</name>
    <name evidence="1" type="ORF">CDO51_05310</name>
</gene>
<comment type="caution">
    <text evidence="1">The sequence shown here is derived from an EMBL/GenBank/DDBJ whole genome shotgun (WGS) entry which is preliminary data.</text>
</comment>
<dbReference type="InterPro" id="IPR010894">
    <property type="entry name" value="SpoVAD"/>
</dbReference>
<proteinExistence type="predicted"/>
<dbReference type="OrthoDB" id="9770068at2"/>
<dbReference type="RefSeq" id="WP_089023269.1">
    <property type="nucleotide sequence ID" value="NZ_NIQC01000009.1"/>
</dbReference>
<dbReference type="PIRSF" id="PIRSF011570">
    <property type="entry name" value="SpoVAD"/>
    <property type="match status" value="1"/>
</dbReference>
<dbReference type="GO" id="GO:0016746">
    <property type="term" value="F:acyltransferase activity"/>
    <property type="evidence" value="ECO:0007669"/>
    <property type="project" value="InterPro"/>
</dbReference>
<dbReference type="AlphaFoldDB" id="A0A226C0K2"/>
<dbReference type="InterPro" id="IPR016039">
    <property type="entry name" value="Thiolase-like"/>
</dbReference>
<dbReference type="Gene3D" id="3.40.47.40">
    <property type="entry name" value="Stage V sporulation protein AD"/>
    <property type="match status" value="1"/>
</dbReference>
<evidence type="ECO:0000313" key="2">
    <source>
        <dbReference type="Proteomes" id="UP000214588"/>
    </source>
</evidence>
<dbReference type="NCBIfam" id="NF006160">
    <property type="entry name" value="PRK08304.1"/>
    <property type="match status" value="1"/>
</dbReference>